<reference evidence="4 5" key="1">
    <citation type="submission" date="2013-12" db="EMBL/GenBank/DDBJ databases">
        <title>Ecological redundancy of diverse viral populations within a natural community.</title>
        <authorList>
            <person name="Gregory A.C."/>
            <person name="LaButti K."/>
            <person name="Copeland A."/>
            <person name="Woyke T."/>
            <person name="Sullivan M.B."/>
        </authorList>
    </citation>
    <scope>NUCLEOTIDE SEQUENCE [LARGE SCALE GENOMIC DNA]</scope>
    <source>
        <strain evidence="1">Syn7803C43</strain>
        <strain evidence="2">Syn7803C98</strain>
        <strain evidence="3">Syn7803US88</strain>
    </source>
</reference>
<dbReference type="EMBL" id="KJ019128">
    <property type="protein sequence ID" value="AIX38015.1"/>
    <property type="molecule type" value="Genomic_DNA"/>
</dbReference>
<organism evidence="2 4">
    <name type="scientific">Synechococcus phage ACG-2014c</name>
    <dbReference type="NCBI Taxonomy" id="1079998"/>
    <lineage>
        <taxon>Viruses</taxon>
        <taxon>Duplodnaviria</taxon>
        <taxon>Heunggongvirae</taxon>
        <taxon>Uroviricota</taxon>
        <taxon>Caudoviricetes</taxon>
        <taxon>Pantevenvirales</taxon>
        <taxon>Kyanoviridae</taxon>
        <taxon>Namakavirus</taxon>
        <taxon>Namakavirus smbcm6</taxon>
    </lineage>
</organism>
<dbReference type="InterPro" id="IPR055718">
    <property type="entry name" value="DUF7294"/>
</dbReference>
<dbReference type="Proteomes" id="UP000185278">
    <property type="component" value="Segment"/>
</dbReference>
<evidence type="ECO:0000313" key="3">
    <source>
        <dbReference type="EMBL" id="AIX38015.1"/>
    </source>
</evidence>
<dbReference type="Proteomes" id="UP000185279">
    <property type="component" value="Segment"/>
</dbReference>
<dbReference type="Proteomes" id="UP000185280">
    <property type="component" value="Segment"/>
</dbReference>
<dbReference type="Pfam" id="PF23966">
    <property type="entry name" value="DUF7294"/>
    <property type="match status" value="1"/>
</dbReference>
<evidence type="ECO:0000313" key="2">
    <source>
        <dbReference type="EMBL" id="AIX22783.1"/>
    </source>
</evidence>
<dbReference type="EMBL" id="KJ019027">
    <property type="protein sequence ID" value="AIX14409.1"/>
    <property type="molecule type" value="Genomic_DNA"/>
</dbReference>
<sequence>MSTDLLEHININFSKRSVTITSSDGDKKTVVWKWDREGSEGFAETVSLIESMTDPEIRTYQFAEQ</sequence>
<dbReference type="OrthoDB" id="25098at10239"/>
<evidence type="ECO:0000313" key="1">
    <source>
        <dbReference type="EMBL" id="AIX14409.1"/>
    </source>
</evidence>
<name>A0A0E3HC19_9CAUD</name>
<protein>
    <submittedName>
        <fullName evidence="2">Uncharacterized protein</fullName>
    </submittedName>
</protein>
<evidence type="ECO:0000313" key="4">
    <source>
        <dbReference type="Proteomes" id="UP000185278"/>
    </source>
</evidence>
<gene>
    <name evidence="1" type="ORF">Syn7803C43_14</name>
    <name evidence="2" type="ORF">Syn7803C98_15</name>
    <name evidence="3" type="ORF">Syn7803US88_14</name>
</gene>
<dbReference type="EMBL" id="KJ019064">
    <property type="protein sequence ID" value="AIX22783.1"/>
    <property type="molecule type" value="Genomic_DNA"/>
</dbReference>
<accession>A0A0E3HC19</accession>
<dbReference type="RefSeq" id="YP_007001742.1">
    <property type="nucleotide sequence ID" value="NC_019444.1"/>
</dbReference>
<evidence type="ECO:0000313" key="5">
    <source>
        <dbReference type="Proteomes" id="UP000185279"/>
    </source>
</evidence>
<proteinExistence type="predicted"/>